<dbReference type="SUPFAM" id="SSF52218">
    <property type="entry name" value="Flavoproteins"/>
    <property type="match status" value="1"/>
</dbReference>
<evidence type="ECO:0000256" key="4">
    <source>
        <dbReference type="ARBA" id="ARBA00037981"/>
    </source>
</evidence>
<evidence type="ECO:0000256" key="3">
    <source>
        <dbReference type="ARBA" id="ARBA00022827"/>
    </source>
</evidence>
<dbReference type="Gene3D" id="3.40.50.360">
    <property type="match status" value="1"/>
</dbReference>
<reference evidence="6 7" key="1">
    <citation type="journal article" date="2011" name="J. Bacteriol.">
        <title>Genome sequence of the ethanol-producing Zymomonas mobilis subsp. pomaceae lectotype strain ATCC 29192.</title>
        <authorList>
            <person name="Kouvelis V.N."/>
            <person name="Davenport K.W."/>
            <person name="Brettin T.S."/>
            <person name="Bruce D."/>
            <person name="Detter C."/>
            <person name="Han C.S."/>
            <person name="Nolan M."/>
            <person name="Tapia R."/>
            <person name="Damoulaki A."/>
            <person name="Kyrpides N.C."/>
            <person name="Typas M.A."/>
            <person name="Pappas K.M."/>
        </authorList>
    </citation>
    <scope>NUCLEOTIDE SEQUENCE [LARGE SCALE GENOMIC DNA]</scope>
    <source>
        <strain evidence="7">ATCC 29192 / DSM 22645 / JCM 10191 / CCUG 17912 / NBRC 13757 / NCIMB 11200 / NRRL B-4491 / Barker I</strain>
    </source>
</reference>
<dbReference type="PATRIC" id="fig|579138.3.peg.1085"/>
<feature type="domain" description="Flavodoxin-like fold" evidence="5">
    <location>
        <begin position="3"/>
        <end position="191"/>
    </location>
</feature>
<dbReference type="InterPro" id="IPR029039">
    <property type="entry name" value="Flavoprotein-like_sf"/>
</dbReference>
<keyword evidence="2" id="KW-0285">Flavoprotein</keyword>
<organism evidence="6 7">
    <name type="scientific">Zymomonas mobilis subsp. pomaceae (strain ATCC 29192 / DSM 22645 / JCM 10191 / CCUG 17912 / NBRC 13757 / NCIMB 11200 / NRRL B-4491 / Barker I)</name>
    <dbReference type="NCBI Taxonomy" id="579138"/>
    <lineage>
        <taxon>Bacteria</taxon>
        <taxon>Pseudomonadati</taxon>
        <taxon>Pseudomonadota</taxon>
        <taxon>Alphaproteobacteria</taxon>
        <taxon>Sphingomonadales</taxon>
        <taxon>Zymomonadaceae</taxon>
        <taxon>Zymomonas</taxon>
    </lineage>
</organism>
<accession>F8ET15</accession>
<dbReference type="RefSeq" id="WP_013934314.1">
    <property type="nucleotide sequence ID" value="NC_015709.1"/>
</dbReference>
<dbReference type="Proteomes" id="UP000000491">
    <property type="component" value="Chromosome"/>
</dbReference>
<evidence type="ECO:0000313" key="6">
    <source>
        <dbReference type="EMBL" id="AEI37919.1"/>
    </source>
</evidence>
<comment type="cofactor">
    <cofactor evidence="1">
        <name>FAD</name>
        <dbReference type="ChEBI" id="CHEBI:57692"/>
    </cofactor>
</comment>
<dbReference type="eggNOG" id="COG2249">
    <property type="taxonomic scope" value="Bacteria"/>
</dbReference>
<evidence type="ECO:0000256" key="2">
    <source>
        <dbReference type="ARBA" id="ARBA00022630"/>
    </source>
</evidence>
<sequence length="196" mass="22392">MKNIFLLNGSKVFAHSYGRLNDTLHKIAIETLSAAGFEIRQTKIDDGYNTQEEVQNFLWADLIIYQMPAWWMDIPWIVKKYIDEVFTEGHGSLYANDGRTRSDPKRKYGSGGLLNGKKYMLSVTWNAPDEAFTDPTQFFEGKGIDAVYFPFHKANAFLALSKLPTFLATDVMKVPSVEQTIAHYRQHLAKNLNFSL</sequence>
<name>F8ET15_ZYMMT</name>
<dbReference type="PANTHER" id="PTHR46305">
    <property type="match status" value="1"/>
</dbReference>
<comment type="similarity">
    <text evidence="4">Belongs to the oxidoreductase MdaB family.</text>
</comment>
<dbReference type="EMBL" id="CP002865">
    <property type="protein sequence ID" value="AEI37919.1"/>
    <property type="molecule type" value="Genomic_DNA"/>
</dbReference>
<dbReference type="Pfam" id="PF02525">
    <property type="entry name" value="Flavodoxin_2"/>
    <property type="match status" value="1"/>
</dbReference>
<dbReference type="AlphaFoldDB" id="F8ET15"/>
<protein>
    <submittedName>
        <fullName evidence="6">NAD(P)H dehydrogenase (Quinone)</fullName>
    </submittedName>
</protein>
<dbReference type="InterPro" id="IPR052397">
    <property type="entry name" value="NADPH-QR_MdaB"/>
</dbReference>
<evidence type="ECO:0000256" key="1">
    <source>
        <dbReference type="ARBA" id="ARBA00001974"/>
    </source>
</evidence>
<dbReference type="InterPro" id="IPR003680">
    <property type="entry name" value="Flavodoxin_fold"/>
</dbReference>
<proteinExistence type="inferred from homology"/>
<evidence type="ECO:0000313" key="7">
    <source>
        <dbReference type="Proteomes" id="UP000000491"/>
    </source>
</evidence>
<keyword evidence="3" id="KW-0274">FAD</keyword>
<dbReference type="HOGENOM" id="CLU_083846_0_0_5"/>
<dbReference type="STRING" id="579138.Zymop_1023"/>
<dbReference type="PANTHER" id="PTHR46305:SF3">
    <property type="entry name" value="NADPH:QUINONE OXIDOREDUCTASE MDAB"/>
    <property type="match status" value="1"/>
</dbReference>
<gene>
    <name evidence="6" type="ordered locus">Zymop_1023</name>
</gene>
<evidence type="ECO:0000259" key="5">
    <source>
        <dbReference type="Pfam" id="PF02525"/>
    </source>
</evidence>
<dbReference type="KEGG" id="zmp:Zymop_1023"/>